<dbReference type="OrthoDB" id="433986at2"/>
<dbReference type="Gene3D" id="1.25.40.10">
    <property type="entry name" value="Tetratricopeptide repeat domain"/>
    <property type="match status" value="2"/>
</dbReference>
<keyword evidence="2" id="KW-0802">TPR repeat</keyword>
<evidence type="ECO:0000256" key="1">
    <source>
        <dbReference type="ARBA" id="ARBA00022737"/>
    </source>
</evidence>
<evidence type="ECO:0000313" key="4">
    <source>
        <dbReference type="EMBL" id="TCP43102.1"/>
    </source>
</evidence>
<dbReference type="AlphaFoldDB" id="A0A4R2Q338"/>
<evidence type="ECO:0000313" key="5">
    <source>
        <dbReference type="Proteomes" id="UP000294835"/>
    </source>
</evidence>
<dbReference type="PANTHER" id="PTHR45641">
    <property type="entry name" value="TETRATRICOPEPTIDE REPEAT PROTEIN (AFU_ORTHOLOGUE AFUA_6G03870)"/>
    <property type="match status" value="1"/>
</dbReference>
<proteinExistence type="predicted"/>
<name>A0A4R2Q338_9RHOB</name>
<dbReference type="RefSeq" id="WP_132460954.1">
    <property type="nucleotide sequence ID" value="NZ_SLXP01000002.1"/>
</dbReference>
<comment type="caution">
    <text evidence="4">The sequence shown here is derived from an EMBL/GenBank/DDBJ whole genome shotgun (WGS) entry which is preliminary data.</text>
</comment>
<keyword evidence="1" id="KW-0677">Repeat</keyword>
<organism evidence="4 5">
    <name type="scientific">Rhodovulum marinum</name>
    <dbReference type="NCBI Taxonomy" id="320662"/>
    <lineage>
        <taxon>Bacteria</taxon>
        <taxon>Pseudomonadati</taxon>
        <taxon>Pseudomonadota</taxon>
        <taxon>Alphaproteobacteria</taxon>
        <taxon>Rhodobacterales</taxon>
        <taxon>Paracoccaceae</taxon>
        <taxon>Rhodovulum</taxon>
    </lineage>
</organism>
<dbReference type="PANTHER" id="PTHR45641:SF19">
    <property type="entry name" value="NEPHROCYSTIN-3"/>
    <property type="match status" value="1"/>
</dbReference>
<dbReference type="EMBL" id="SLXP01000002">
    <property type="protein sequence ID" value="TCP43102.1"/>
    <property type="molecule type" value="Genomic_DNA"/>
</dbReference>
<evidence type="ECO:0000256" key="2">
    <source>
        <dbReference type="ARBA" id="ARBA00022803"/>
    </source>
</evidence>
<protein>
    <recommendedName>
        <fullName evidence="6">Tetratricopeptide repeat protein</fullName>
    </recommendedName>
</protein>
<keyword evidence="3" id="KW-0175">Coiled coil</keyword>
<sequence length="673" mass="72221">MLGKSGDYAKTGKLIVTVAAVAVDPTGLAAAGAGLDAYLHHHDRLAGRTPDLAKLSAETGRKLTTALKDKRFDKPDGARILLPQMLDCALPRGDDFVAHGLDHDAILDSLVARLTDPEHTRPEMIAAFRDLYGPLLAEICNDPRLKQALDPALVRDRVQREKRIETKVDNLDGRLANLEAQSRDMLEAIALRFGETAPEDMALADLKAFLVEKAKDYRALKAEVEAIDDGLKRLSNLKAAAKGAIEAGDLDEVENLLSRVQEVELEEAAKTAELRAGNALLRGRVEQAFTVLSAAADSFRAVDPLEPARRRLLGYQDMLYAHGLRFGGPGLALSADLARPALTDPLREKDPDLWAGGHVNLAIALQTQGERTAGPEGAGLLDEAVAAHRAALRVVTEEAHPVDWARTMQNLAIALQTQGERTAGPEGAGLLDEAVAAYRDALRVVTEEAHPVDWARTMQNLAGALQTQGARTAGPEGAGLLAEAVEAYRAALRVFTEDAHPVHWATTMQNLAIALQTQGARTAGPEGAGLLAEAVAAYRAALRVVTEEAHPVDWAMTMQNLAIALQTQGRRTAGPEGAGLLAEAVAAYRAALRVRTEDDHPVDWATTQENMALAEEAMAAHDATDEPRPHLEAALGHVEAALRVFDPEHTSHEHDQCTRLRDRIAAKLAALDG</sequence>
<feature type="coiled-coil region" evidence="3">
    <location>
        <begin position="161"/>
        <end position="188"/>
    </location>
</feature>
<reference evidence="4 5" key="1">
    <citation type="submission" date="2019-03" db="EMBL/GenBank/DDBJ databases">
        <title>Genomic Encyclopedia of Type Strains, Phase IV (KMG-IV): sequencing the most valuable type-strain genomes for metagenomic binning, comparative biology and taxonomic classification.</title>
        <authorList>
            <person name="Goeker M."/>
        </authorList>
    </citation>
    <scope>NUCLEOTIDE SEQUENCE [LARGE SCALE GENOMIC DNA]</scope>
    <source>
        <strain evidence="4 5">DSM 18063</strain>
    </source>
</reference>
<dbReference type="Proteomes" id="UP000294835">
    <property type="component" value="Unassembled WGS sequence"/>
</dbReference>
<accession>A0A4R2Q338</accession>
<dbReference type="InterPro" id="IPR011990">
    <property type="entry name" value="TPR-like_helical_dom_sf"/>
</dbReference>
<keyword evidence="5" id="KW-1185">Reference proteome</keyword>
<gene>
    <name evidence="4" type="ORF">EV662_102295</name>
</gene>
<dbReference type="SUPFAM" id="SSF48452">
    <property type="entry name" value="TPR-like"/>
    <property type="match status" value="2"/>
</dbReference>
<evidence type="ECO:0000256" key="3">
    <source>
        <dbReference type="SAM" id="Coils"/>
    </source>
</evidence>
<evidence type="ECO:0008006" key="6">
    <source>
        <dbReference type="Google" id="ProtNLM"/>
    </source>
</evidence>